<dbReference type="Pfam" id="PF00011">
    <property type="entry name" value="HSP20"/>
    <property type="match status" value="1"/>
</dbReference>
<organism evidence="4 5">
    <name type="scientific">Spirosoma fluviale</name>
    <dbReference type="NCBI Taxonomy" id="1597977"/>
    <lineage>
        <taxon>Bacteria</taxon>
        <taxon>Pseudomonadati</taxon>
        <taxon>Bacteroidota</taxon>
        <taxon>Cytophagia</taxon>
        <taxon>Cytophagales</taxon>
        <taxon>Cytophagaceae</taxon>
        <taxon>Spirosoma</taxon>
    </lineage>
</organism>
<sequence length="155" mass="17000">MYNKQAFQSGYKGGCGQMGRGGFGGKWGRGKFGGFWARHAGSMFQAPVNIQETDTEYIISLFAAGLIKENVKLSVKKDVLTISYEGTDAWAMDEQATTGNYTYQEYGNRSFERSFQLNDKVITENISASYADGILKVVLPKNPATNKPAQTISIG</sequence>
<evidence type="ECO:0000259" key="3">
    <source>
        <dbReference type="PROSITE" id="PS01031"/>
    </source>
</evidence>
<proteinExistence type="inferred from homology"/>
<protein>
    <submittedName>
        <fullName evidence="4">HSP20 family protein</fullName>
    </submittedName>
</protein>
<keyword evidence="5" id="KW-1185">Reference proteome</keyword>
<feature type="domain" description="SHSP" evidence="3">
    <location>
        <begin position="39"/>
        <end position="155"/>
    </location>
</feature>
<reference evidence="5" key="1">
    <citation type="submission" date="2017-09" db="EMBL/GenBank/DDBJ databases">
        <authorList>
            <person name="Varghese N."/>
            <person name="Submissions S."/>
        </authorList>
    </citation>
    <scope>NUCLEOTIDE SEQUENCE [LARGE SCALE GENOMIC DNA]</scope>
    <source>
        <strain evidence="5">DSM 29961</strain>
    </source>
</reference>
<dbReference type="AlphaFoldDB" id="A0A286FG19"/>
<dbReference type="InterPro" id="IPR031107">
    <property type="entry name" value="Small_HSP"/>
</dbReference>
<dbReference type="RefSeq" id="WP_097125574.1">
    <property type="nucleotide sequence ID" value="NZ_OCNH01000001.1"/>
</dbReference>
<evidence type="ECO:0000256" key="1">
    <source>
        <dbReference type="PROSITE-ProRule" id="PRU00285"/>
    </source>
</evidence>
<name>A0A286FG19_9BACT</name>
<dbReference type="Gene3D" id="2.60.40.790">
    <property type="match status" value="1"/>
</dbReference>
<dbReference type="PROSITE" id="PS01031">
    <property type="entry name" value="SHSP"/>
    <property type="match status" value="1"/>
</dbReference>
<gene>
    <name evidence="4" type="ORF">SAMN06269250_1999</name>
</gene>
<evidence type="ECO:0000256" key="2">
    <source>
        <dbReference type="RuleBase" id="RU003616"/>
    </source>
</evidence>
<dbReference type="Proteomes" id="UP000219452">
    <property type="component" value="Unassembled WGS sequence"/>
</dbReference>
<dbReference type="SUPFAM" id="SSF49764">
    <property type="entry name" value="HSP20-like chaperones"/>
    <property type="match status" value="1"/>
</dbReference>
<dbReference type="CDD" id="cd06464">
    <property type="entry name" value="ACD_sHsps-like"/>
    <property type="match status" value="1"/>
</dbReference>
<dbReference type="EMBL" id="OCNH01000001">
    <property type="protein sequence ID" value="SOD82036.1"/>
    <property type="molecule type" value="Genomic_DNA"/>
</dbReference>
<dbReference type="PANTHER" id="PTHR11527">
    <property type="entry name" value="HEAT-SHOCK PROTEIN 20 FAMILY MEMBER"/>
    <property type="match status" value="1"/>
</dbReference>
<comment type="similarity">
    <text evidence="1 2">Belongs to the small heat shock protein (HSP20) family.</text>
</comment>
<accession>A0A286FG19</accession>
<dbReference type="InterPro" id="IPR002068">
    <property type="entry name" value="A-crystallin/Hsp20_dom"/>
</dbReference>
<evidence type="ECO:0000313" key="4">
    <source>
        <dbReference type="EMBL" id="SOD82036.1"/>
    </source>
</evidence>
<dbReference type="OrthoDB" id="670468at2"/>
<evidence type="ECO:0000313" key="5">
    <source>
        <dbReference type="Proteomes" id="UP000219452"/>
    </source>
</evidence>
<dbReference type="InterPro" id="IPR008978">
    <property type="entry name" value="HSP20-like_chaperone"/>
</dbReference>